<gene>
    <name evidence="1" type="ORF">PoB_006135300</name>
</gene>
<keyword evidence="2" id="KW-1185">Reference proteome</keyword>
<protein>
    <submittedName>
        <fullName evidence="1">Uncharacterized protein</fullName>
    </submittedName>
</protein>
<accession>A0AAV4CSN0</accession>
<comment type="caution">
    <text evidence="1">The sequence shown here is derived from an EMBL/GenBank/DDBJ whole genome shotgun (WGS) entry which is preliminary data.</text>
</comment>
<evidence type="ECO:0000313" key="1">
    <source>
        <dbReference type="EMBL" id="GFO34848.1"/>
    </source>
</evidence>
<dbReference type="Proteomes" id="UP000735302">
    <property type="component" value="Unassembled WGS sequence"/>
</dbReference>
<dbReference type="AlphaFoldDB" id="A0AAV4CSN0"/>
<evidence type="ECO:0000313" key="2">
    <source>
        <dbReference type="Proteomes" id="UP000735302"/>
    </source>
</evidence>
<proteinExistence type="predicted"/>
<sequence length="95" mass="10439">MAATFGDPMSVVGFTSWLLFKDLLKNWVQSYLAAQFRTSGGLNFPSRGALVCSVKGRYSRPLRADRFSSDATWHVTSPRAQPHEVAVDVAMDTSA</sequence>
<name>A0AAV4CSN0_9GAST</name>
<reference evidence="1 2" key="1">
    <citation type="journal article" date="2021" name="Elife">
        <title>Chloroplast acquisition without the gene transfer in kleptoplastic sea slugs, Plakobranchus ocellatus.</title>
        <authorList>
            <person name="Maeda T."/>
            <person name="Takahashi S."/>
            <person name="Yoshida T."/>
            <person name="Shimamura S."/>
            <person name="Takaki Y."/>
            <person name="Nagai Y."/>
            <person name="Toyoda A."/>
            <person name="Suzuki Y."/>
            <person name="Arimoto A."/>
            <person name="Ishii H."/>
            <person name="Satoh N."/>
            <person name="Nishiyama T."/>
            <person name="Hasebe M."/>
            <person name="Maruyama T."/>
            <person name="Minagawa J."/>
            <person name="Obokata J."/>
            <person name="Shigenobu S."/>
        </authorList>
    </citation>
    <scope>NUCLEOTIDE SEQUENCE [LARGE SCALE GENOMIC DNA]</scope>
</reference>
<organism evidence="1 2">
    <name type="scientific">Plakobranchus ocellatus</name>
    <dbReference type="NCBI Taxonomy" id="259542"/>
    <lineage>
        <taxon>Eukaryota</taxon>
        <taxon>Metazoa</taxon>
        <taxon>Spiralia</taxon>
        <taxon>Lophotrochozoa</taxon>
        <taxon>Mollusca</taxon>
        <taxon>Gastropoda</taxon>
        <taxon>Heterobranchia</taxon>
        <taxon>Euthyneura</taxon>
        <taxon>Panpulmonata</taxon>
        <taxon>Sacoglossa</taxon>
        <taxon>Placobranchoidea</taxon>
        <taxon>Plakobranchidae</taxon>
        <taxon>Plakobranchus</taxon>
    </lineage>
</organism>
<dbReference type="EMBL" id="BLXT01006948">
    <property type="protein sequence ID" value="GFO34848.1"/>
    <property type="molecule type" value="Genomic_DNA"/>
</dbReference>